<dbReference type="Pfam" id="PF02735">
    <property type="entry name" value="Ku"/>
    <property type="match status" value="1"/>
</dbReference>
<keyword evidence="16" id="KW-1185">Reference proteome</keyword>
<dbReference type="PANTHER" id="PTHR12604">
    <property type="entry name" value="KU AUTOANTIGEN DNA HELICASE"/>
    <property type="match status" value="1"/>
</dbReference>
<organism evidence="15 16">
    <name type="scientific">[Myrmecia] bisecta</name>
    <dbReference type="NCBI Taxonomy" id="41462"/>
    <lineage>
        <taxon>Eukaryota</taxon>
        <taxon>Viridiplantae</taxon>
        <taxon>Chlorophyta</taxon>
        <taxon>core chlorophytes</taxon>
        <taxon>Trebouxiophyceae</taxon>
        <taxon>Trebouxiales</taxon>
        <taxon>Trebouxiaceae</taxon>
        <taxon>Myrmecia</taxon>
    </lineage>
</organism>
<comment type="similarity">
    <text evidence="2">Belongs to the ku70 family.</text>
</comment>
<feature type="region of interest" description="Disordered" evidence="12">
    <location>
        <begin position="1"/>
        <end position="20"/>
    </location>
</feature>
<protein>
    <recommendedName>
        <fullName evidence="17">SAP domain-containing protein</fullName>
    </recommendedName>
</protein>
<dbReference type="InterPro" id="IPR002035">
    <property type="entry name" value="VWF_A"/>
</dbReference>
<dbReference type="Pfam" id="PF02037">
    <property type="entry name" value="SAP"/>
    <property type="match status" value="1"/>
</dbReference>
<evidence type="ECO:0000256" key="9">
    <source>
        <dbReference type="ARBA" id="ARBA00023172"/>
    </source>
</evidence>
<dbReference type="PANTHER" id="PTHR12604:SF2">
    <property type="entry name" value="X-RAY REPAIR CROSS-COMPLEMENTING PROTEIN 6"/>
    <property type="match status" value="1"/>
</dbReference>
<evidence type="ECO:0000313" key="15">
    <source>
        <dbReference type="EMBL" id="KAK9829077.1"/>
    </source>
</evidence>
<sequence length="640" mass="71313">MDSFDIDALDEDQQEDVPSREGFEAYRENLVFLIDASPSMFVKAELDDKEFATNDTWFHVALRVAREVLMSRIISSDNDQISVVFYGTRESKNANSFDNIHTALDLDVPDARRIRELKDLLEDDVFEEKIGSKGEASPDHLRFALWTASQLLGGGSAKASKRILIFTNDVDPTANTANASHYREQIMSRVQDLRETKVAIEPFPMIAAGQRFMEDNSFWQQVLSIENPDELAEYEGNEVPYRLSSLHSAIHQKAYKKRVLSSLRWHFGDHFQIAIQLFALIQPATKSATIPLMGQTNEPVRSEAAFICTDTGAVLTEWMHRFPKPAASDKPEGAPERFPTVLLTNDDKRDLHTFASPGLRLLGFKPLASLKDHYQLRNSTFVYPDERAMSGSTVAFIAFHSQMVELAQVAICSFIRNRSSEPRMVALLAQEESVDEYGAQVEPPGMHMIYLPYADDLREPEKDPKLVGNPKTNSTKADKAQVQQAEALIDSLVLGDFLVTNPVLQRHYQVLEAFALDEDPTALEVQDETRPDAEGMQAANDKIIAFRDAVYGEGVDDTGPVKRAPAEKKRKAPEDEAAIAEALAGTDYKGLAQSGKLSTLTVKELQVYCEGYSLPKSGKKAGIIDRILRHMGLDKGKGAA</sequence>
<name>A0AAW1R604_9CHLO</name>
<keyword evidence="11" id="KW-0539">Nucleus</keyword>
<evidence type="ECO:0000256" key="7">
    <source>
        <dbReference type="ARBA" id="ARBA00022840"/>
    </source>
</evidence>
<evidence type="ECO:0000256" key="1">
    <source>
        <dbReference type="ARBA" id="ARBA00004123"/>
    </source>
</evidence>
<dbReference type="InterPro" id="IPR047087">
    <property type="entry name" value="KU70_core_dom"/>
</dbReference>
<dbReference type="GO" id="GO:0042162">
    <property type="term" value="F:telomeric DNA binding"/>
    <property type="evidence" value="ECO:0007669"/>
    <property type="project" value="InterPro"/>
</dbReference>
<gene>
    <name evidence="15" type="ORF">WJX72_003765</name>
</gene>
<dbReference type="SUPFAM" id="SSF100939">
    <property type="entry name" value="SPOC domain-like"/>
    <property type="match status" value="1"/>
</dbReference>
<keyword evidence="9" id="KW-0233">DNA recombination</keyword>
<evidence type="ECO:0000256" key="3">
    <source>
        <dbReference type="ARBA" id="ARBA00022741"/>
    </source>
</evidence>
<reference evidence="15 16" key="1">
    <citation type="journal article" date="2024" name="Nat. Commun.">
        <title>Phylogenomics reveals the evolutionary origins of lichenization in chlorophyte algae.</title>
        <authorList>
            <person name="Puginier C."/>
            <person name="Libourel C."/>
            <person name="Otte J."/>
            <person name="Skaloud P."/>
            <person name="Haon M."/>
            <person name="Grisel S."/>
            <person name="Petersen M."/>
            <person name="Berrin J.G."/>
            <person name="Delaux P.M."/>
            <person name="Dal Grande F."/>
            <person name="Keller J."/>
        </authorList>
    </citation>
    <scope>NUCLEOTIDE SEQUENCE [LARGE SCALE GENOMIC DNA]</scope>
    <source>
        <strain evidence="15 16">SAG 2043</strain>
    </source>
</reference>
<comment type="caution">
    <text evidence="15">The sequence shown here is derived from an EMBL/GenBank/DDBJ whole genome shotgun (WGS) entry which is preliminary data.</text>
</comment>
<dbReference type="Gene3D" id="4.10.970.10">
    <property type="entry name" value="Ku70, bridge and pillars"/>
    <property type="match status" value="1"/>
</dbReference>
<dbReference type="InterPro" id="IPR027388">
    <property type="entry name" value="Ku70_bridge/pillars_dom_sf"/>
</dbReference>
<dbReference type="InterPro" id="IPR005161">
    <property type="entry name" value="Ku_N"/>
</dbReference>
<dbReference type="GO" id="GO:0003678">
    <property type="term" value="F:DNA helicase activity"/>
    <property type="evidence" value="ECO:0007669"/>
    <property type="project" value="InterPro"/>
</dbReference>
<keyword evidence="6" id="KW-0347">Helicase</keyword>
<dbReference type="CDD" id="cd00788">
    <property type="entry name" value="KU70"/>
    <property type="match status" value="1"/>
</dbReference>
<dbReference type="GO" id="GO:0006303">
    <property type="term" value="P:double-strand break repair via nonhomologous end joining"/>
    <property type="evidence" value="ECO:0007669"/>
    <property type="project" value="InterPro"/>
</dbReference>
<accession>A0AAW1R604</accession>
<dbReference type="PROSITE" id="PS50800">
    <property type="entry name" value="SAP"/>
    <property type="match status" value="1"/>
</dbReference>
<dbReference type="PIRSF" id="PIRSF003033">
    <property type="entry name" value="Ku70"/>
    <property type="match status" value="1"/>
</dbReference>
<evidence type="ECO:0000259" key="14">
    <source>
        <dbReference type="PROSITE" id="PS50800"/>
    </source>
</evidence>
<dbReference type="AlphaFoldDB" id="A0AAW1R604"/>
<feature type="domain" description="SAP" evidence="14">
    <location>
        <begin position="597"/>
        <end position="631"/>
    </location>
</feature>
<dbReference type="InterPro" id="IPR005160">
    <property type="entry name" value="Ku_C"/>
</dbReference>
<comment type="subcellular location">
    <subcellularLocation>
        <location evidence="1">Nucleus</location>
    </subcellularLocation>
</comment>
<evidence type="ECO:0000256" key="11">
    <source>
        <dbReference type="ARBA" id="ARBA00023242"/>
    </source>
</evidence>
<dbReference type="SMART" id="SM00559">
    <property type="entry name" value="Ku78"/>
    <property type="match status" value="1"/>
</dbReference>
<evidence type="ECO:0000256" key="4">
    <source>
        <dbReference type="ARBA" id="ARBA00022763"/>
    </source>
</evidence>
<dbReference type="Gene3D" id="2.40.290.10">
    <property type="match status" value="1"/>
</dbReference>
<evidence type="ECO:0000256" key="2">
    <source>
        <dbReference type="ARBA" id="ARBA00005240"/>
    </source>
</evidence>
<dbReference type="InterPro" id="IPR016194">
    <property type="entry name" value="SPOC-like_C_dom_sf"/>
</dbReference>
<dbReference type="Proteomes" id="UP001489004">
    <property type="component" value="Unassembled WGS sequence"/>
</dbReference>
<dbReference type="GO" id="GO:0000723">
    <property type="term" value="P:telomere maintenance"/>
    <property type="evidence" value="ECO:0007669"/>
    <property type="project" value="InterPro"/>
</dbReference>
<dbReference type="GO" id="GO:0006310">
    <property type="term" value="P:DNA recombination"/>
    <property type="evidence" value="ECO:0007669"/>
    <property type="project" value="UniProtKB-KW"/>
</dbReference>
<evidence type="ECO:0008006" key="17">
    <source>
        <dbReference type="Google" id="ProtNLM"/>
    </source>
</evidence>
<dbReference type="Gene3D" id="1.10.1600.10">
    <property type="match status" value="1"/>
</dbReference>
<dbReference type="PROSITE" id="PS50234">
    <property type="entry name" value="VWFA"/>
    <property type="match status" value="1"/>
</dbReference>
<dbReference type="InterPro" id="IPR006165">
    <property type="entry name" value="Ku70"/>
</dbReference>
<feature type="domain" description="VWFA" evidence="13">
    <location>
        <begin position="29"/>
        <end position="263"/>
    </location>
</feature>
<evidence type="ECO:0000313" key="16">
    <source>
        <dbReference type="Proteomes" id="UP001489004"/>
    </source>
</evidence>
<evidence type="ECO:0000256" key="8">
    <source>
        <dbReference type="ARBA" id="ARBA00023125"/>
    </source>
</evidence>
<proteinExistence type="inferred from homology"/>
<keyword evidence="3" id="KW-0547">Nucleotide-binding</keyword>
<dbReference type="SMART" id="SM00513">
    <property type="entry name" value="SAP"/>
    <property type="match status" value="1"/>
</dbReference>
<dbReference type="SUPFAM" id="SSF68906">
    <property type="entry name" value="SAP domain"/>
    <property type="match status" value="1"/>
</dbReference>
<dbReference type="Pfam" id="PF03730">
    <property type="entry name" value="Ku_C"/>
    <property type="match status" value="1"/>
</dbReference>
<dbReference type="NCBIfam" id="TIGR00578">
    <property type="entry name" value="ku70"/>
    <property type="match status" value="1"/>
</dbReference>
<dbReference type="GO" id="GO:0016787">
    <property type="term" value="F:hydrolase activity"/>
    <property type="evidence" value="ECO:0007669"/>
    <property type="project" value="UniProtKB-KW"/>
</dbReference>
<evidence type="ECO:0000259" key="13">
    <source>
        <dbReference type="PROSITE" id="PS50234"/>
    </source>
</evidence>
<dbReference type="Pfam" id="PF03731">
    <property type="entry name" value="Ku_N"/>
    <property type="match status" value="1"/>
</dbReference>
<dbReference type="InterPro" id="IPR036465">
    <property type="entry name" value="vWFA_dom_sf"/>
</dbReference>
<dbReference type="InterPro" id="IPR036361">
    <property type="entry name" value="SAP_dom_sf"/>
</dbReference>
<keyword evidence="10" id="KW-0234">DNA repair</keyword>
<dbReference type="Gene3D" id="3.40.50.410">
    <property type="entry name" value="von Willebrand factor, type A domain"/>
    <property type="match status" value="1"/>
</dbReference>
<dbReference type="Gene3D" id="1.10.720.30">
    <property type="entry name" value="SAP domain"/>
    <property type="match status" value="1"/>
</dbReference>
<dbReference type="FunFam" id="2.40.290.10:FF:000001">
    <property type="entry name" value="X-ray repair cross complementing 6"/>
    <property type="match status" value="1"/>
</dbReference>
<dbReference type="GO" id="GO:0003684">
    <property type="term" value="F:damaged DNA binding"/>
    <property type="evidence" value="ECO:0007669"/>
    <property type="project" value="InterPro"/>
</dbReference>
<evidence type="ECO:0000256" key="6">
    <source>
        <dbReference type="ARBA" id="ARBA00022806"/>
    </source>
</evidence>
<evidence type="ECO:0000256" key="10">
    <source>
        <dbReference type="ARBA" id="ARBA00023204"/>
    </source>
</evidence>
<keyword evidence="7" id="KW-0067">ATP-binding</keyword>
<evidence type="ECO:0000256" key="5">
    <source>
        <dbReference type="ARBA" id="ARBA00022801"/>
    </source>
</evidence>
<keyword evidence="8" id="KW-0238">DNA-binding</keyword>
<dbReference type="InterPro" id="IPR003034">
    <property type="entry name" value="SAP_dom"/>
</dbReference>
<dbReference type="GO" id="GO:0043564">
    <property type="term" value="C:Ku70:Ku80 complex"/>
    <property type="evidence" value="ECO:0007669"/>
    <property type="project" value="InterPro"/>
</dbReference>
<keyword evidence="5" id="KW-0378">Hydrolase</keyword>
<evidence type="ECO:0000256" key="12">
    <source>
        <dbReference type="SAM" id="MobiDB-lite"/>
    </source>
</evidence>
<dbReference type="EMBL" id="JALJOR010000001">
    <property type="protein sequence ID" value="KAK9829077.1"/>
    <property type="molecule type" value="Genomic_DNA"/>
</dbReference>
<feature type="compositionally biased region" description="Acidic residues" evidence="12">
    <location>
        <begin position="1"/>
        <end position="15"/>
    </location>
</feature>
<dbReference type="SUPFAM" id="SSF53300">
    <property type="entry name" value="vWA-like"/>
    <property type="match status" value="1"/>
</dbReference>
<keyword evidence="4" id="KW-0227">DNA damage</keyword>
<dbReference type="GO" id="GO:0003690">
    <property type="term" value="F:double-stranded DNA binding"/>
    <property type="evidence" value="ECO:0007669"/>
    <property type="project" value="TreeGrafter"/>
</dbReference>
<dbReference type="InterPro" id="IPR006164">
    <property type="entry name" value="DNA_bd_Ku70/Ku80"/>
</dbReference>
<dbReference type="GO" id="GO:0005524">
    <property type="term" value="F:ATP binding"/>
    <property type="evidence" value="ECO:0007669"/>
    <property type="project" value="UniProtKB-KW"/>
</dbReference>